<evidence type="ECO:0000256" key="1">
    <source>
        <dbReference type="SAM" id="Phobius"/>
    </source>
</evidence>
<keyword evidence="1" id="KW-1133">Transmembrane helix</keyword>
<keyword evidence="1" id="KW-0472">Membrane</keyword>
<reference evidence="3 4" key="1">
    <citation type="submission" date="2019-05" db="EMBL/GenBank/DDBJ databases">
        <title>Emergence of the Ug99 lineage of the wheat stem rust pathogen through somatic hybridization.</title>
        <authorList>
            <person name="Li F."/>
            <person name="Upadhyaya N.M."/>
            <person name="Sperschneider J."/>
            <person name="Matny O."/>
            <person name="Nguyen-Phuc H."/>
            <person name="Mago R."/>
            <person name="Raley C."/>
            <person name="Miller M.E."/>
            <person name="Silverstein K.A.T."/>
            <person name="Henningsen E."/>
            <person name="Hirsch C.D."/>
            <person name="Visser B."/>
            <person name="Pretorius Z.A."/>
            <person name="Steffenson B.J."/>
            <person name="Schwessinger B."/>
            <person name="Dodds P.N."/>
            <person name="Figueroa M."/>
        </authorList>
    </citation>
    <scope>NUCLEOTIDE SEQUENCE [LARGE SCALE GENOMIC DNA]</scope>
    <source>
        <strain evidence="3 4">Ug99</strain>
    </source>
</reference>
<feature type="signal peptide" evidence="2">
    <location>
        <begin position="1"/>
        <end position="18"/>
    </location>
</feature>
<gene>
    <name evidence="3" type="ORF">PGTUg99_018387</name>
</gene>
<dbReference type="EMBL" id="VDEP01000346">
    <property type="protein sequence ID" value="KAA1098794.1"/>
    <property type="molecule type" value="Genomic_DNA"/>
</dbReference>
<organism evidence="3 4">
    <name type="scientific">Puccinia graminis f. sp. tritici</name>
    <dbReference type="NCBI Taxonomy" id="56615"/>
    <lineage>
        <taxon>Eukaryota</taxon>
        <taxon>Fungi</taxon>
        <taxon>Dikarya</taxon>
        <taxon>Basidiomycota</taxon>
        <taxon>Pucciniomycotina</taxon>
        <taxon>Pucciniomycetes</taxon>
        <taxon>Pucciniales</taxon>
        <taxon>Pucciniaceae</taxon>
        <taxon>Puccinia</taxon>
    </lineage>
</organism>
<feature type="transmembrane region" description="Helical" evidence="1">
    <location>
        <begin position="33"/>
        <end position="54"/>
    </location>
</feature>
<name>A0A5B0PDR9_PUCGR</name>
<protein>
    <submittedName>
        <fullName evidence="3">Uncharacterized protein</fullName>
    </submittedName>
</protein>
<feature type="chain" id="PRO_5022916353" evidence="2">
    <location>
        <begin position="19"/>
        <end position="94"/>
    </location>
</feature>
<sequence>MKITMLFAALSAASGAFASPAQAAGSTTATKDLFVGAHVTTTTLTVVTLTAATLTVNNTTNGKHLVFGGLWPGILACHIILIINIFKPRVVITT</sequence>
<keyword evidence="2" id="KW-0732">Signal</keyword>
<comment type="caution">
    <text evidence="3">The sequence shown here is derived from an EMBL/GenBank/DDBJ whole genome shotgun (WGS) entry which is preliminary data.</text>
</comment>
<dbReference type="AlphaFoldDB" id="A0A5B0PDR9"/>
<keyword evidence="1" id="KW-0812">Transmembrane</keyword>
<dbReference type="Proteomes" id="UP000325313">
    <property type="component" value="Unassembled WGS sequence"/>
</dbReference>
<evidence type="ECO:0000313" key="4">
    <source>
        <dbReference type="Proteomes" id="UP000325313"/>
    </source>
</evidence>
<feature type="transmembrane region" description="Helical" evidence="1">
    <location>
        <begin position="66"/>
        <end position="86"/>
    </location>
</feature>
<proteinExistence type="predicted"/>
<evidence type="ECO:0000256" key="2">
    <source>
        <dbReference type="SAM" id="SignalP"/>
    </source>
</evidence>
<evidence type="ECO:0000313" key="3">
    <source>
        <dbReference type="EMBL" id="KAA1098794.1"/>
    </source>
</evidence>
<accession>A0A5B0PDR9</accession>